<dbReference type="eggNOG" id="KOG2177">
    <property type="taxonomic scope" value="Eukaryota"/>
</dbReference>
<dbReference type="PROSITE" id="PS50089">
    <property type="entry name" value="ZF_RING_2"/>
    <property type="match status" value="1"/>
</dbReference>
<proteinExistence type="predicted"/>
<dbReference type="InParanoid" id="G5C445"/>
<dbReference type="InterPro" id="IPR050143">
    <property type="entry name" value="TRIM/RBCC"/>
</dbReference>
<evidence type="ECO:0000256" key="3">
    <source>
        <dbReference type="ARBA" id="ARBA00022833"/>
    </source>
</evidence>
<dbReference type="GO" id="GO:0008270">
    <property type="term" value="F:zinc ion binding"/>
    <property type="evidence" value="ECO:0007669"/>
    <property type="project" value="UniProtKB-KW"/>
</dbReference>
<dbReference type="PANTHER" id="PTHR24103">
    <property type="entry name" value="E3 UBIQUITIN-PROTEIN LIGASE TRIM"/>
    <property type="match status" value="1"/>
</dbReference>
<dbReference type="InterPro" id="IPR003879">
    <property type="entry name" value="Butyrophylin_SPRY"/>
</dbReference>
<feature type="domain" description="RING-type" evidence="5">
    <location>
        <begin position="16"/>
        <end position="57"/>
    </location>
</feature>
<dbReference type="InterPro" id="IPR013320">
    <property type="entry name" value="ConA-like_dom_sf"/>
</dbReference>
<protein>
    <submittedName>
        <fullName evidence="7">Zinc finger protein RFP</fullName>
    </submittedName>
</protein>
<evidence type="ECO:0000256" key="4">
    <source>
        <dbReference type="PROSITE-ProRule" id="PRU00175"/>
    </source>
</evidence>
<dbReference type="SUPFAM" id="SSF57850">
    <property type="entry name" value="RING/U-box"/>
    <property type="match status" value="1"/>
</dbReference>
<gene>
    <name evidence="7" type="ORF">GW7_04541</name>
</gene>
<dbReference type="SMART" id="SM00184">
    <property type="entry name" value="RING"/>
    <property type="match status" value="1"/>
</dbReference>
<dbReference type="CDD" id="cd16594">
    <property type="entry name" value="RING-HC_TRIM7-like_C-IV"/>
    <property type="match status" value="1"/>
</dbReference>
<dbReference type="InterPro" id="IPR001870">
    <property type="entry name" value="B30.2/SPRY"/>
</dbReference>
<dbReference type="SMART" id="SM00589">
    <property type="entry name" value="PRY"/>
    <property type="match status" value="1"/>
</dbReference>
<dbReference type="PROSITE" id="PS00518">
    <property type="entry name" value="ZF_RING_1"/>
    <property type="match status" value="1"/>
</dbReference>
<organism evidence="7 8">
    <name type="scientific">Heterocephalus glaber</name>
    <name type="common">Naked mole rat</name>
    <dbReference type="NCBI Taxonomy" id="10181"/>
    <lineage>
        <taxon>Eukaryota</taxon>
        <taxon>Metazoa</taxon>
        <taxon>Chordata</taxon>
        <taxon>Craniata</taxon>
        <taxon>Vertebrata</taxon>
        <taxon>Euteleostomi</taxon>
        <taxon>Mammalia</taxon>
        <taxon>Eutheria</taxon>
        <taxon>Euarchontoglires</taxon>
        <taxon>Glires</taxon>
        <taxon>Rodentia</taxon>
        <taxon>Hystricomorpha</taxon>
        <taxon>Bathyergidae</taxon>
        <taxon>Heterocephalus</taxon>
    </lineage>
</organism>
<dbReference type="PRINTS" id="PR01407">
    <property type="entry name" value="BUTYPHLNCDUF"/>
</dbReference>
<dbReference type="SMART" id="SM00449">
    <property type="entry name" value="SPRY"/>
    <property type="match status" value="1"/>
</dbReference>
<dbReference type="Gene3D" id="3.30.40.10">
    <property type="entry name" value="Zinc/RING finger domain, C3HC4 (zinc finger)"/>
    <property type="match status" value="1"/>
</dbReference>
<keyword evidence="2 4" id="KW-0863">Zinc-finger</keyword>
<accession>G5C445</accession>
<dbReference type="InterPro" id="IPR035791">
    <property type="entry name" value="SPRY/PRY_TRIM27"/>
</dbReference>
<dbReference type="AlphaFoldDB" id="G5C445"/>
<evidence type="ECO:0000313" key="8">
    <source>
        <dbReference type="Proteomes" id="UP000006813"/>
    </source>
</evidence>
<dbReference type="SUPFAM" id="SSF49899">
    <property type="entry name" value="Concanavalin A-like lectins/glucanases"/>
    <property type="match status" value="1"/>
</dbReference>
<dbReference type="FunCoup" id="G5C445">
    <property type="interactions" value="3003"/>
</dbReference>
<dbReference type="Gene3D" id="2.60.120.920">
    <property type="match status" value="1"/>
</dbReference>
<dbReference type="InterPro" id="IPR001841">
    <property type="entry name" value="Znf_RING"/>
</dbReference>
<keyword evidence="1" id="KW-0479">Metal-binding</keyword>
<feature type="domain" description="B30.2/SPRY" evidence="6">
    <location>
        <begin position="300"/>
        <end position="494"/>
    </location>
</feature>
<keyword evidence="3" id="KW-0862">Zinc</keyword>
<evidence type="ECO:0000256" key="2">
    <source>
        <dbReference type="ARBA" id="ARBA00022771"/>
    </source>
</evidence>
<sequence length="515" mass="58199">MAAASVAECLQQETTCPVCLQYFVEPMMLDCGHNVCGACLARCWGAAETDVSCPQCREAFPQRHLRPNRPLANVTRLVKQLRAERAPGPGHGLRALALQPPLSLRLPSRRFPHPSGTEVGMQRWPRPHGVIGAAQRLFLLSQEQIQSQLDHLRRVKDLKKRRRAQGEQARAELLSLTQMEREKIVWEFEQLCHSLKEQEYRLLARLEELDLAIYNSINGAIAQFSCNISHLSSLIAQLEEKQQQPTRELLQDIGDTLSRAERIRIPEPWITPPDLQEKIHIFAQKCLFLTESLKQFTEKMQSDMEKIQELREAQLYSVDVTLDPDTAYPSLILSDNLRQVRYSYLQQDLPDNPERFNLFPCVLGSPCFVGGRHYWEVEVGDKAKWTIGVCEDSVCRKGGVTSAPQNGFWAVSLWYGKEYWALTSPMTALPLRTPLQRVGIFLDYDAGEVSFYNVTERCHTFTFSHATFCGPVRPYFSLSYSGGKSAAPLIICPMSGIDGFSGHVGSDGRSMETSP</sequence>
<dbReference type="InterPro" id="IPR003877">
    <property type="entry name" value="SPRY_dom"/>
</dbReference>
<dbReference type="STRING" id="10181.G5C445"/>
<dbReference type="Pfam" id="PF00622">
    <property type="entry name" value="SPRY"/>
    <property type="match status" value="1"/>
</dbReference>
<dbReference type="InterPro" id="IPR006574">
    <property type="entry name" value="PRY"/>
</dbReference>
<dbReference type="Pfam" id="PF13765">
    <property type="entry name" value="PRY"/>
    <property type="match status" value="1"/>
</dbReference>
<dbReference type="Proteomes" id="UP000006813">
    <property type="component" value="Unassembled WGS sequence"/>
</dbReference>
<dbReference type="PROSITE" id="PS50188">
    <property type="entry name" value="B302_SPRY"/>
    <property type="match status" value="1"/>
</dbReference>
<dbReference type="InterPro" id="IPR017907">
    <property type="entry name" value="Znf_RING_CS"/>
</dbReference>
<name>G5C445_HETGA</name>
<dbReference type="FunFam" id="2.60.120.920:FF:000004">
    <property type="entry name" value="Butyrophilin subfamily 1 member A1"/>
    <property type="match status" value="1"/>
</dbReference>
<evidence type="ECO:0000313" key="7">
    <source>
        <dbReference type="EMBL" id="EHB16306.1"/>
    </source>
</evidence>
<reference evidence="7 8" key="1">
    <citation type="journal article" date="2011" name="Nature">
        <title>Genome sequencing reveals insights into physiology and longevity of the naked mole rat.</title>
        <authorList>
            <person name="Kim E.B."/>
            <person name="Fang X."/>
            <person name="Fushan A.A."/>
            <person name="Huang Z."/>
            <person name="Lobanov A.V."/>
            <person name="Han L."/>
            <person name="Marino S.M."/>
            <person name="Sun X."/>
            <person name="Turanov A.A."/>
            <person name="Yang P."/>
            <person name="Yim S.H."/>
            <person name="Zhao X."/>
            <person name="Kasaikina M.V."/>
            <person name="Stoletzki N."/>
            <person name="Peng C."/>
            <person name="Polak P."/>
            <person name="Xiong Z."/>
            <person name="Kiezun A."/>
            <person name="Zhu Y."/>
            <person name="Chen Y."/>
            <person name="Kryukov G.V."/>
            <person name="Zhang Q."/>
            <person name="Peshkin L."/>
            <person name="Yang L."/>
            <person name="Bronson R.T."/>
            <person name="Buffenstein R."/>
            <person name="Wang B."/>
            <person name="Han C."/>
            <person name="Li Q."/>
            <person name="Chen L."/>
            <person name="Zhao W."/>
            <person name="Sunyaev S.R."/>
            <person name="Park T.J."/>
            <person name="Zhang G."/>
            <person name="Wang J."/>
            <person name="Gladyshev V.N."/>
        </authorList>
    </citation>
    <scope>NUCLEOTIDE SEQUENCE [LARGE SCALE GENOMIC DNA]</scope>
</reference>
<dbReference type="EMBL" id="JH173273">
    <property type="protein sequence ID" value="EHB16306.1"/>
    <property type="molecule type" value="Genomic_DNA"/>
</dbReference>
<evidence type="ECO:0000256" key="1">
    <source>
        <dbReference type="ARBA" id="ARBA00022723"/>
    </source>
</evidence>
<dbReference type="CDD" id="cd15814">
    <property type="entry name" value="SPRY_PRY_TRIM27"/>
    <property type="match status" value="1"/>
</dbReference>
<dbReference type="Pfam" id="PF15227">
    <property type="entry name" value="zf-C3HC4_4"/>
    <property type="match status" value="1"/>
</dbReference>
<evidence type="ECO:0000259" key="5">
    <source>
        <dbReference type="PROSITE" id="PS50089"/>
    </source>
</evidence>
<dbReference type="InterPro" id="IPR013083">
    <property type="entry name" value="Znf_RING/FYVE/PHD"/>
</dbReference>
<dbReference type="InterPro" id="IPR043136">
    <property type="entry name" value="B30.2/SPRY_sf"/>
</dbReference>
<evidence type="ECO:0000259" key="6">
    <source>
        <dbReference type="PROSITE" id="PS50188"/>
    </source>
</evidence>